<dbReference type="Pfam" id="PF20434">
    <property type="entry name" value="BD-FAE"/>
    <property type="match status" value="1"/>
</dbReference>
<evidence type="ECO:0000313" key="2">
    <source>
        <dbReference type="EMBL" id="CUP73746.1"/>
    </source>
</evidence>
<evidence type="ECO:0000313" key="3">
    <source>
        <dbReference type="Proteomes" id="UP000095709"/>
    </source>
</evidence>
<feature type="domain" description="BD-FAE-like" evidence="1">
    <location>
        <begin position="156"/>
        <end position="302"/>
    </location>
</feature>
<name>A0A174QPQ9_9FIRM</name>
<dbReference type="Gene3D" id="3.40.50.1820">
    <property type="entry name" value="alpha/beta hydrolase"/>
    <property type="match status" value="1"/>
</dbReference>
<gene>
    <name evidence="2" type="ORF">ERS852498_02694</name>
</gene>
<dbReference type="RefSeq" id="WP_055267539.1">
    <property type="nucleotide sequence ID" value="NZ_CZAL01000015.1"/>
</dbReference>
<dbReference type="EMBL" id="CZAL01000015">
    <property type="protein sequence ID" value="CUP73746.1"/>
    <property type="molecule type" value="Genomic_DNA"/>
</dbReference>
<dbReference type="InterPro" id="IPR049492">
    <property type="entry name" value="BD-FAE-like_dom"/>
</dbReference>
<proteinExistence type="predicted"/>
<evidence type="ECO:0000259" key="1">
    <source>
        <dbReference type="Pfam" id="PF20434"/>
    </source>
</evidence>
<sequence length="364" mass="41004">MKILAMIMLVLLILAVGFVGYVYKKNAMFLPALFGIGGFPNIKKKDYYQADGTFRKAEKDDKMAFFMQHPVFGGYKHMFFNVEDNVLKAIAPAKYADFLKAQGRSDQMENALEAFNYLTRLVESGEAQLISDINSKEMIEQNPYQSHLTGMFYKGKQGKPLAVVVPGGGFISNVTDCEGYPVAMKLHKLGYSVLVISYPIGKQLGETEHEKQGQAAVRELVQVIRYLKEHEQELSVDMDDYAIFGFSAGGMMTTAYSFANYEDCCHKVKLPRPKVIFPMYGLDWNVKALEQDKGLAVFSIAGREDEYGFGNVEKRLPQLKSVLGEDNVSVRIYDNLGHGFGIGSNTIVPHWFEEAVEFWEAHRK</sequence>
<accession>A0A174QPQ9</accession>
<protein>
    <submittedName>
        <fullName evidence="2">Acetyl esterase</fullName>
    </submittedName>
</protein>
<dbReference type="AlphaFoldDB" id="A0A174QPQ9"/>
<reference evidence="2 3" key="1">
    <citation type="submission" date="2015-09" db="EMBL/GenBank/DDBJ databases">
        <authorList>
            <consortium name="Pathogen Informatics"/>
        </authorList>
    </citation>
    <scope>NUCLEOTIDE SEQUENCE [LARGE SCALE GENOMIC DNA]</scope>
    <source>
        <strain evidence="2 3">2789STDY5834885</strain>
    </source>
</reference>
<dbReference type="SUPFAM" id="SSF53474">
    <property type="entry name" value="alpha/beta-Hydrolases"/>
    <property type="match status" value="1"/>
</dbReference>
<dbReference type="Proteomes" id="UP000095709">
    <property type="component" value="Unassembled WGS sequence"/>
</dbReference>
<dbReference type="GeneID" id="79855231"/>
<organism evidence="2 3">
    <name type="scientific">Fusicatenibacter saccharivorans</name>
    <dbReference type="NCBI Taxonomy" id="1150298"/>
    <lineage>
        <taxon>Bacteria</taxon>
        <taxon>Bacillati</taxon>
        <taxon>Bacillota</taxon>
        <taxon>Clostridia</taxon>
        <taxon>Lachnospirales</taxon>
        <taxon>Lachnospiraceae</taxon>
        <taxon>Fusicatenibacter</taxon>
    </lineage>
</organism>
<dbReference type="InterPro" id="IPR029058">
    <property type="entry name" value="AB_hydrolase_fold"/>
</dbReference>